<keyword evidence="3" id="KW-0547">Nucleotide-binding</keyword>
<dbReference type="InterPro" id="IPR003593">
    <property type="entry name" value="AAA+_ATPase"/>
</dbReference>
<dbReference type="Gene3D" id="3.40.50.300">
    <property type="entry name" value="P-loop containing nucleotide triphosphate hydrolases"/>
    <property type="match status" value="1"/>
</dbReference>
<organism evidence="6 7">
    <name type="scientific">Pseudodesulfovibrio mercurii</name>
    <dbReference type="NCBI Taxonomy" id="641491"/>
    <lineage>
        <taxon>Bacteria</taxon>
        <taxon>Pseudomonadati</taxon>
        <taxon>Thermodesulfobacteriota</taxon>
        <taxon>Desulfovibrionia</taxon>
        <taxon>Desulfovibrionales</taxon>
        <taxon>Desulfovibrionaceae</taxon>
    </lineage>
</organism>
<accession>F0JDY2</accession>
<evidence type="ECO:0000256" key="4">
    <source>
        <dbReference type="ARBA" id="ARBA00022840"/>
    </source>
</evidence>
<evidence type="ECO:0000313" key="6">
    <source>
        <dbReference type="EMBL" id="EGB13422.1"/>
    </source>
</evidence>
<dbReference type="InterPro" id="IPR027417">
    <property type="entry name" value="P-loop_NTPase"/>
</dbReference>
<feature type="domain" description="ABC transporter" evidence="5">
    <location>
        <begin position="24"/>
        <end position="239"/>
    </location>
</feature>
<dbReference type="SUPFAM" id="SSF52540">
    <property type="entry name" value="P-loop containing nucleoside triphosphate hydrolases"/>
    <property type="match status" value="1"/>
</dbReference>
<gene>
    <name evidence="6" type="ORF">DND132_0205</name>
</gene>
<dbReference type="GO" id="GO:0016020">
    <property type="term" value="C:membrane"/>
    <property type="evidence" value="ECO:0007669"/>
    <property type="project" value="InterPro"/>
</dbReference>
<dbReference type="PANTHER" id="PTHR46743:SF2">
    <property type="entry name" value="TEICHOIC ACIDS EXPORT ATP-BINDING PROTEIN TAGH"/>
    <property type="match status" value="1"/>
</dbReference>
<dbReference type="GO" id="GO:0140359">
    <property type="term" value="F:ABC-type transporter activity"/>
    <property type="evidence" value="ECO:0007669"/>
    <property type="project" value="InterPro"/>
</dbReference>
<dbReference type="PROSITE" id="PS50893">
    <property type="entry name" value="ABC_TRANSPORTER_2"/>
    <property type="match status" value="1"/>
</dbReference>
<evidence type="ECO:0000256" key="2">
    <source>
        <dbReference type="ARBA" id="ARBA00022448"/>
    </source>
</evidence>
<comment type="similarity">
    <text evidence="1">Belongs to the ABC transporter superfamily.</text>
</comment>
<dbReference type="SMART" id="SM00382">
    <property type="entry name" value="AAA"/>
    <property type="match status" value="1"/>
</dbReference>
<dbReference type="Pfam" id="PF00005">
    <property type="entry name" value="ABC_tran"/>
    <property type="match status" value="1"/>
</dbReference>
<dbReference type="CDD" id="cd03220">
    <property type="entry name" value="ABC_KpsT_Wzt"/>
    <property type="match status" value="1"/>
</dbReference>
<keyword evidence="7" id="KW-1185">Reference proteome</keyword>
<dbReference type="SMR" id="F0JDY2"/>
<dbReference type="Proteomes" id="UP000007845">
    <property type="component" value="Chromosome"/>
</dbReference>
<evidence type="ECO:0000259" key="5">
    <source>
        <dbReference type="PROSITE" id="PS50893"/>
    </source>
</evidence>
<proteinExistence type="inferred from homology"/>
<dbReference type="PANTHER" id="PTHR46743">
    <property type="entry name" value="TEICHOIC ACIDS EXPORT ATP-BINDING PROTEIN TAGH"/>
    <property type="match status" value="1"/>
</dbReference>
<dbReference type="eggNOG" id="COG1134">
    <property type="taxonomic scope" value="Bacteria"/>
</dbReference>
<dbReference type="InterPro" id="IPR003439">
    <property type="entry name" value="ABC_transporter-like_ATP-bd"/>
</dbReference>
<name>F0JDY2_9BACT</name>
<dbReference type="InterPro" id="IPR050683">
    <property type="entry name" value="Bact_Polysacc_Export_ATP-bd"/>
</dbReference>
<dbReference type="GO" id="GO:0016887">
    <property type="term" value="F:ATP hydrolysis activity"/>
    <property type="evidence" value="ECO:0007669"/>
    <property type="project" value="InterPro"/>
</dbReference>
<dbReference type="EMBL" id="CP003220">
    <property type="protein sequence ID" value="EGB13422.1"/>
    <property type="molecule type" value="Genomic_DNA"/>
</dbReference>
<sequence>MRYTLDNVSVRYSLVRNKGCGTLLSRVFLGRKPAYHEALKSLSLEIDDHEIVGVIGRNGAGKSTLLRLLSGIINPTSGTIRRQKDAKVVPLLSLGIGFHPELTGLENCRLSGLLMGLGKAELARRMDDIIEFADIGRFFHEPVKTYSSGMYARLAFSLATSVDPDVLLIDEVLGVGDAAFAQKCTGRINKLLKQGTTAIIVSHDLHFLMGNCSRMILLDKGQCVADGDPADVAGQYAKI</sequence>
<protein>
    <submittedName>
        <fullName evidence="6">ABC transporter related protein</fullName>
    </submittedName>
</protein>
<reference evidence="6 7" key="1">
    <citation type="journal article" date="2011" name="J. Bacteriol.">
        <title>Genome sequence of the mercury-methylating strain Desulfovibrio desulfuricans ND132.</title>
        <authorList>
            <person name="Brown S.D."/>
            <person name="Gilmour C.C."/>
            <person name="Kucken A.M."/>
            <person name="Wall J.D."/>
            <person name="Elias D.A."/>
            <person name="Brandt C.C."/>
            <person name="Podar M."/>
            <person name="Chertkov O."/>
            <person name="Held B."/>
            <person name="Bruce D.C."/>
            <person name="Detter J.C."/>
            <person name="Tapia R."/>
            <person name="Han C.S."/>
            <person name="Goodwin L.A."/>
            <person name="Cheng J.F."/>
            <person name="Pitluck S."/>
            <person name="Woyke T."/>
            <person name="Mikhailova N."/>
            <person name="Ivanova N.N."/>
            <person name="Han J."/>
            <person name="Lucas S."/>
            <person name="Lapidus A.L."/>
            <person name="Land M.L."/>
            <person name="Hauser L.J."/>
            <person name="Palumbo A.V."/>
        </authorList>
    </citation>
    <scope>NUCLEOTIDE SEQUENCE [LARGE SCALE GENOMIC DNA]</scope>
    <source>
        <strain evidence="6 7">ND132</strain>
    </source>
</reference>
<evidence type="ECO:0000313" key="7">
    <source>
        <dbReference type="Proteomes" id="UP000007845"/>
    </source>
</evidence>
<dbReference type="HOGENOM" id="CLU_000604_1_2_7"/>
<keyword evidence="4" id="KW-0067">ATP-binding</keyword>
<evidence type="ECO:0000256" key="1">
    <source>
        <dbReference type="ARBA" id="ARBA00005417"/>
    </source>
</evidence>
<evidence type="ECO:0000256" key="3">
    <source>
        <dbReference type="ARBA" id="ARBA00022741"/>
    </source>
</evidence>
<dbReference type="STRING" id="641491.DND132_0205"/>
<dbReference type="InterPro" id="IPR015860">
    <property type="entry name" value="ABC_transpr_TagH-like"/>
</dbReference>
<dbReference type="GO" id="GO:0005524">
    <property type="term" value="F:ATP binding"/>
    <property type="evidence" value="ECO:0007669"/>
    <property type="project" value="UniProtKB-KW"/>
</dbReference>
<dbReference type="AlphaFoldDB" id="F0JDY2"/>
<dbReference type="KEGG" id="ddn:DND132_0205"/>
<keyword evidence="2" id="KW-0813">Transport</keyword>